<proteinExistence type="predicted"/>
<dbReference type="SUPFAM" id="SSF81296">
    <property type="entry name" value="E set domains"/>
    <property type="match status" value="1"/>
</dbReference>
<dbReference type="GO" id="GO:0006825">
    <property type="term" value="P:copper ion transport"/>
    <property type="evidence" value="ECO:0007669"/>
    <property type="project" value="InterPro"/>
</dbReference>
<dbReference type="InterPro" id="IPR014755">
    <property type="entry name" value="Cu-Rt/internalin_Ig-like"/>
</dbReference>
<dbReference type="EMBL" id="JADJIB010000004">
    <property type="protein sequence ID" value="MBK7273946.1"/>
    <property type="molecule type" value="Genomic_DNA"/>
</dbReference>
<dbReference type="GO" id="GO:0042597">
    <property type="term" value="C:periplasmic space"/>
    <property type="evidence" value="ECO:0007669"/>
    <property type="project" value="InterPro"/>
</dbReference>
<feature type="transmembrane region" description="Helical" evidence="6">
    <location>
        <begin position="189"/>
        <end position="207"/>
    </location>
</feature>
<comment type="subcellular location">
    <subcellularLocation>
        <location evidence="1">Cell envelope</location>
    </subcellularLocation>
</comment>
<dbReference type="GO" id="GO:0005886">
    <property type="term" value="C:plasma membrane"/>
    <property type="evidence" value="ECO:0007669"/>
    <property type="project" value="TreeGrafter"/>
</dbReference>
<dbReference type="Gene3D" id="2.60.40.1220">
    <property type="match status" value="1"/>
</dbReference>
<dbReference type="GO" id="GO:0030313">
    <property type="term" value="C:cell envelope"/>
    <property type="evidence" value="ECO:0007669"/>
    <property type="project" value="UniProtKB-SubCell"/>
</dbReference>
<evidence type="ECO:0000256" key="2">
    <source>
        <dbReference type="ARBA" id="ARBA00022723"/>
    </source>
</evidence>
<dbReference type="InterPro" id="IPR014756">
    <property type="entry name" value="Ig_E-set"/>
</dbReference>
<dbReference type="GO" id="GO:0046688">
    <property type="term" value="P:response to copper ion"/>
    <property type="evidence" value="ECO:0007669"/>
    <property type="project" value="InterPro"/>
</dbReference>
<dbReference type="GO" id="GO:0005507">
    <property type="term" value="F:copper ion binding"/>
    <property type="evidence" value="ECO:0007669"/>
    <property type="project" value="InterPro"/>
</dbReference>
<dbReference type="PANTHER" id="PTHR34820">
    <property type="entry name" value="INNER MEMBRANE PROTEIN YEBZ"/>
    <property type="match status" value="1"/>
</dbReference>
<evidence type="ECO:0000256" key="4">
    <source>
        <dbReference type="ARBA" id="ARBA00023008"/>
    </source>
</evidence>
<keyword evidence="3 7" id="KW-0732">Signal</keyword>
<evidence type="ECO:0000256" key="1">
    <source>
        <dbReference type="ARBA" id="ARBA00004196"/>
    </source>
</evidence>
<sequence>MVVGRFVAVAVAGLAVTLGSLTSPPSAVATPMPYAAAPAHSALVSAVPADQAVLASGPTELVLTFNEEINPRFAQLALSRSGDVVALNPATATGTVLRATLADPGPGTYRIAYRVVSADGHPISGETSFTVTGPTRTPTSTGPTPTAAASAPSTTSASSNPSAGSGAATTDSMTSATPTTGSQRQDGMTWLYIGGALLALAGLTGVWESRRKRR</sequence>
<keyword evidence="6" id="KW-0812">Transmembrane</keyword>
<evidence type="ECO:0000256" key="7">
    <source>
        <dbReference type="SAM" id="SignalP"/>
    </source>
</evidence>
<keyword evidence="6" id="KW-1133">Transmembrane helix</keyword>
<feature type="compositionally biased region" description="Low complexity" evidence="5">
    <location>
        <begin position="127"/>
        <end position="181"/>
    </location>
</feature>
<feature type="region of interest" description="Disordered" evidence="5">
    <location>
        <begin position="124"/>
        <end position="185"/>
    </location>
</feature>
<evidence type="ECO:0000256" key="6">
    <source>
        <dbReference type="SAM" id="Phobius"/>
    </source>
</evidence>
<keyword evidence="2" id="KW-0479">Metal-binding</keyword>
<evidence type="ECO:0000313" key="10">
    <source>
        <dbReference type="Proteomes" id="UP000726105"/>
    </source>
</evidence>
<feature type="signal peptide" evidence="7">
    <location>
        <begin position="1"/>
        <end position="29"/>
    </location>
</feature>
<evidence type="ECO:0000256" key="5">
    <source>
        <dbReference type="SAM" id="MobiDB-lite"/>
    </source>
</evidence>
<organism evidence="9 10">
    <name type="scientific">Candidatus Phosphoribacter hodrii</name>
    <dbReference type="NCBI Taxonomy" id="2953743"/>
    <lineage>
        <taxon>Bacteria</taxon>
        <taxon>Bacillati</taxon>
        <taxon>Actinomycetota</taxon>
        <taxon>Actinomycetes</taxon>
        <taxon>Micrococcales</taxon>
        <taxon>Dermatophilaceae</taxon>
        <taxon>Candidatus Phosphoribacter</taxon>
    </lineage>
</organism>
<feature type="chain" id="PRO_5037932922" evidence="7">
    <location>
        <begin position="30"/>
        <end position="214"/>
    </location>
</feature>
<dbReference type="Pfam" id="PF04234">
    <property type="entry name" value="CopC"/>
    <property type="match status" value="1"/>
</dbReference>
<reference evidence="9 10" key="1">
    <citation type="submission" date="2020-10" db="EMBL/GenBank/DDBJ databases">
        <title>Connecting structure to function with the recovery of over 1000 high-quality activated sludge metagenome-assembled genomes encoding full-length rRNA genes using long-read sequencing.</title>
        <authorList>
            <person name="Singleton C.M."/>
            <person name="Petriglieri F."/>
            <person name="Kristensen J.M."/>
            <person name="Kirkegaard R.H."/>
            <person name="Michaelsen T.Y."/>
            <person name="Andersen M.H."/>
            <person name="Karst S.M."/>
            <person name="Dueholm M.S."/>
            <person name="Nielsen P.H."/>
            <person name="Albertsen M."/>
        </authorList>
    </citation>
    <scope>NUCLEOTIDE SEQUENCE [LARGE SCALE GENOMIC DNA]</scope>
    <source>
        <strain evidence="9">Ega_18-Q3-R5-49_MAXAC.001</strain>
    </source>
</reference>
<dbReference type="InterPro" id="IPR032694">
    <property type="entry name" value="CopC/D"/>
</dbReference>
<gene>
    <name evidence="9" type="ORF">IPI13_12515</name>
</gene>
<dbReference type="Proteomes" id="UP000726105">
    <property type="component" value="Unassembled WGS sequence"/>
</dbReference>
<dbReference type="InterPro" id="IPR007348">
    <property type="entry name" value="CopC_dom"/>
</dbReference>
<accession>A0A935IML8</accession>
<keyword evidence="4" id="KW-0186">Copper</keyword>
<comment type="caution">
    <text evidence="9">The sequence shown here is derived from an EMBL/GenBank/DDBJ whole genome shotgun (WGS) entry which is preliminary data.</text>
</comment>
<evidence type="ECO:0000313" key="9">
    <source>
        <dbReference type="EMBL" id="MBK7273946.1"/>
    </source>
</evidence>
<name>A0A935IML8_9MICO</name>
<protein>
    <submittedName>
        <fullName evidence="9">Copper resistance protein CopC</fullName>
    </submittedName>
</protein>
<evidence type="ECO:0000259" key="8">
    <source>
        <dbReference type="Pfam" id="PF04234"/>
    </source>
</evidence>
<dbReference type="PANTHER" id="PTHR34820:SF4">
    <property type="entry name" value="INNER MEMBRANE PROTEIN YEBZ"/>
    <property type="match status" value="1"/>
</dbReference>
<evidence type="ECO:0000256" key="3">
    <source>
        <dbReference type="ARBA" id="ARBA00022729"/>
    </source>
</evidence>
<dbReference type="AlphaFoldDB" id="A0A935IML8"/>
<feature type="domain" description="CopC" evidence="8">
    <location>
        <begin position="40"/>
        <end position="131"/>
    </location>
</feature>
<keyword evidence="6" id="KW-0472">Membrane</keyword>